<dbReference type="PANTHER" id="PTHR37512:SF1">
    <property type="entry name" value="NADR_TTD14 AAA DOMAIN-CONTAINING PROTEIN"/>
    <property type="match status" value="1"/>
</dbReference>
<proteinExistence type="predicted"/>
<keyword evidence="2" id="KW-0547">Nucleotide-binding</keyword>
<dbReference type="Proteomes" id="UP001236663">
    <property type="component" value="Unassembled WGS sequence"/>
</dbReference>
<feature type="domain" description="NadR/Ttd14 AAA" evidence="1">
    <location>
        <begin position="3"/>
        <end position="159"/>
    </location>
</feature>
<dbReference type="Gene3D" id="3.40.50.300">
    <property type="entry name" value="P-loop containing nucleotide triphosphate hydrolases"/>
    <property type="match status" value="1"/>
</dbReference>
<dbReference type="Pfam" id="PF13521">
    <property type="entry name" value="AAA_28"/>
    <property type="match status" value="1"/>
</dbReference>
<name>A0ABT8C4C6_9BACT</name>
<keyword evidence="3" id="KW-1185">Reference proteome</keyword>
<dbReference type="InterPro" id="IPR038727">
    <property type="entry name" value="NadR/Ttd14_AAA_dom"/>
</dbReference>
<comment type="caution">
    <text evidence="2">The sequence shown here is derived from an EMBL/GenBank/DDBJ whole genome shotgun (WGS) entry which is preliminary data.</text>
</comment>
<sequence>MYKIVIIGPESTGKSHLSEALSRHYGEPWVPEYAREYLEGLGRPYRYDDLLQIARGQIRAEEELDGQAKELLFCDTDLRVIKIWSEHKYRTTDPWIRQQIKVRAYDLYLLTDIDMPWQEDPLREHPDPDLRTHFMAQYESELDASGVPWVKISGSETNRLESAIQVINRSKGKWGPSP</sequence>
<organism evidence="2 3">
    <name type="scientific">Cyclobacterium jeungdonense</name>
    <dbReference type="NCBI Taxonomy" id="708087"/>
    <lineage>
        <taxon>Bacteria</taxon>
        <taxon>Pseudomonadati</taxon>
        <taxon>Bacteroidota</taxon>
        <taxon>Cytophagia</taxon>
        <taxon>Cytophagales</taxon>
        <taxon>Cyclobacteriaceae</taxon>
        <taxon>Cyclobacterium</taxon>
    </lineage>
</organism>
<protein>
    <submittedName>
        <fullName evidence="2">ATP-binding protein</fullName>
    </submittedName>
</protein>
<evidence type="ECO:0000259" key="1">
    <source>
        <dbReference type="Pfam" id="PF13521"/>
    </source>
</evidence>
<dbReference type="SUPFAM" id="SSF52540">
    <property type="entry name" value="P-loop containing nucleoside triphosphate hydrolases"/>
    <property type="match status" value="1"/>
</dbReference>
<dbReference type="InterPro" id="IPR052735">
    <property type="entry name" value="NAD_biosynth-regulator"/>
</dbReference>
<dbReference type="PANTHER" id="PTHR37512">
    <property type="entry name" value="TRIFUNCTIONAL NAD BIOSYNTHESIS/REGULATOR PROTEIN NADR"/>
    <property type="match status" value="1"/>
</dbReference>
<dbReference type="RefSeq" id="WP_163385091.1">
    <property type="nucleotide sequence ID" value="NZ_JAUFQS010000006.1"/>
</dbReference>
<evidence type="ECO:0000313" key="3">
    <source>
        <dbReference type="Proteomes" id="UP001236663"/>
    </source>
</evidence>
<reference evidence="3" key="1">
    <citation type="journal article" date="2019" name="Int. J. Syst. Evol. Microbiol.">
        <title>The Global Catalogue of Microorganisms (GCM) 10K type strain sequencing project: providing services to taxonomists for standard genome sequencing and annotation.</title>
        <authorList>
            <consortium name="The Broad Institute Genomics Platform"/>
            <consortium name="The Broad Institute Genome Sequencing Center for Infectious Disease"/>
            <person name="Wu L."/>
            <person name="Ma J."/>
        </authorList>
    </citation>
    <scope>NUCLEOTIDE SEQUENCE [LARGE SCALE GENOMIC DNA]</scope>
    <source>
        <strain evidence="3">CECT 7706</strain>
    </source>
</reference>
<dbReference type="InterPro" id="IPR027417">
    <property type="entry name" value="P-loop_NTPase"/>
</dbReference>
<dbReference type="GO" id="GO:0005524">
    <property type="term" value="F:ATP binding"/>
    <property type="evidence" value="ECO:0007669"/>
    <property type="project" value="UniProtKB-KW"/>
</dbReference>
<dbReference type="EMBL" id="JAUFQS010000006">
    <property type="protein sequence ID" value="MDN3687638.1"/>
    <property type="molecule type" value="Genomic_DNA"/>
</dbReference>
<gene>
    <name evidence="2" type="ORF">QWZ15_07355</name>
</gene>
<accession>A0ABT8C4C6</accession>
<evidence type="ECO:0000313" key="2">
    <source>
        <dbReference type="EMBL" id="MDN3687638.1"/>
    </source>
</evidence>
<keyword evidence="2" id="KW-0067">ATP-binding</keyword>